<reference evidence="7" key="1">
    <citation type="submission" date="2021-01" db="EMBL/GenBank/DDBJ databases">
        <authorList>
            <person name="Corre E."/>
            <person name="Pelletier E."/>
            <person name="Niang G."/>
            <person name="Scheremetjew M."/>
            <person name="Finn R."/>
            <person name="Kale V."/>
            <person name="Holt S."/>
            <person name="Cochrane G."/>
            <person name="Meng A."/>
            <person name="Brown T."/>
            <person name="Cohen L."/>
        </authorList>
    </citation>
    <scope>NUCLEOTIDE SEQUENCE</scope>
    <source>
        <strain evidence="7">PLY182g</strain>
    </source>
</reference>
<dbReference type="InterPro" id="IPR013078">
    <property type="entry name" value="His_Pase_superF_clade-1"/>
</dbReference>
<dbReference type="GO" id="GO:0005829">
    <property type="term" value="C:cytosol"/>
    <property type="evidence" value="ECO:0007669"/>
    <property type="project" value="TreeGrafter"/>
</dbReference>
<dbReference type="Gene3D" id="3.40.50.1240">
    <property type="entry name" value="Phosphoglycerate mutase-like"/>
    <property type="match status" value="1"/>
</dbReference>
<feature type="binding site" evidence="4">
    <location>
        <begin position="262"/>
        <end position="269"/>
    </location>
    <ligand>
        <name>substrate</name>
    </ligand>
</feature>
<dbReference type="GO" id="GO:0004331">
    <property type="term" value="F:fructose-2,6-bisphosphate 2-phosphatase activity"/>
    <property type="evidence" value="ECO:0007669"/>
    <property type="project" value="TreeGrafter"/>
</dbReference>
<evidence type="ECO:0000256" key="1">
    <source>
        <dbReference type="ARBA" id="ARBA00022741"/>
    </source>
</evidence>
<dbReference type="PANTHER" id="PTHR10606">
    <property type="entry name" value="6-PHOSPHOFRUCTO-2-KINASE/FRUCTOSE-2,6-BISPHOSPHATASE"/>
    <property type="match status" value="1"/>
</dbReference>
<evidence type="ECO:0000256" key="5">
    <source>
        <dbReference type="SAM" id="MobiDB-lite"/>
    </source>
</evidence>
<dbReference type="PIRSF" id="PIRSF000709">
    <property type="entry name" value="6PFK_2-Ptase"/>
    <property type="match status" value="1"/>
</dbReference>
<evidence type="ECO:0000256" key="4">
    <source>
        <dbReference type="PIRSR" id="PIRSR613078-2"/>
    </source>
</evidence>
<dbReference type="Gene3D" id="3.40.50.300">
    <property type="entry name" value="P-loop containing nucleotide triphosphate hydrolases"/>
    <property type="match status" value="1"/>
</dbReference>
<dbReference type="GO" id="GO:0006000">
    <property type="term" value="P:fructose metabolic process"/>
    <property type="evidence" value="ECO:0007669"/>
    <property type="project" value="InterPro"/>
</dbReference>
<organism evidence="7">
    <name type="scientific">Coccolithus braarudii</name>
    <dbReference type="NCBI Taxonomy" id="221442"/>
    <lineage>
        <taxon>Eukaryota</taxon>
        <taxon>Haptista</taxon>
        <taxon>Haptophyta</taxon>
        <taxon>Prymnesiophyceae</taxon>
        <taxon>Coccolithales</taxon>
        <taxon>Coccolithaceae</taxon>
        <taxon>Coccolithus</taxon>
    </lineage>
</organism>
<evidence type="ECO:0000313" key="7">
    <source>
        <dbReference type="EMBL" id="CAD8602274.1"/>
    </source>
</evidence>
<dbReference type="GO" id="GO:0003873">
    <property type="term" value="F:6-phosphofructo-2-kinase activity"/>
    <property type="evidence" value="ECO:0007669"/>
    <property type="project" value="InterPro"/>
</dbReference>
<feature type="domain" description="6-phosphofructo-2-kinase" evidence="6">
    <location>
        <begin position="23"/>
        <end position="255"/>
    </location>
</feature>
<protein>
    <recommendedName>
        <fullName evidence="6">6-phosphofructo-2-kinase domain-containing protein</fullName>
    </recommendedName>
</protein>
<feature type="region of interest" description="Disordered" evidence="5">
    <location>
        <begin position="1"/>
        <end position="21"/>
    </location>
</feature>
<dbReference type="GO" id="GO:0006003">
    <property type="term" value="P:fructose 2,6-bisphosphate metabolic process"/>
    <property type="evidence" value="ECO:0007669"/>
    <property type="project" value="InterPro"/>
</dbReference>
<dbReference type="Pfam" id="PF00300">
    <property type="entry name" value="His_Phos_1"/>
    <property type="match status" value="1"/>
</dbReference>
<proteinExistence type="predicted"/>
<dbReference type="InterPro" id="IPR027417">
    <property type="entry name" value="P-loop_NTPase"/>
</dbReference>
<name>A0A7S0PZM0_9EUKA</name>
<dbReference type="SMART" id="SM00855">
    <property type="entry name" value="PGAM"/>
    <property type="match status" value="1"/>
</dbReference>
<sequence>MSGPMLHSRSSNPYPQEWAPDKYPATRSDKMIIVMVGLPARGKSYISRRLSQYLSFFYGVPCKVFNVGNYRRETAGAFQTSDFFDPSNETALNARIQASQAALSDLSAWMSSVLPARLEEDKYVSGDFGALALFDATNTSVERRQWILEQVAPLGAKVIFLESICNDQELIERNIVTSKVGVKDYAHVGAEAAVQDFRDRIKQYEKVYVSLSEVDETHLSFIKMVDGGRQFTMNNIRGFLPSRMAQFLMNMHVEPRSFYFTRHGQSEYNSKGKVGGDSGLSASGNAYAKALAEWVKVHLMLDEQGKPRPTRLWTSSMKRCVETARFIPQFKFESADGTEWINMRPKVFRNLDELYAGECDGMTYDEIAASFPEDAERREKDKFSYRYPRGESYADLIARLEPIAHEMERQREPLLIVAHQGILRVLYSYFMEMPREQCVHVPIPLNTVIKLTPTAKGCYEERFTILEPAAEPDSH</sequence>
<dbReference type="SUPFAM" id="SSF53254">
    <property type="entry name" value="Phosphoglycerate mutase-like"/>
    <property type="match status" value="1"/>
</dbReference>
<feature type="active site" description="Tele-phosphohistidine intermediate" evidence="3">
    <location>
        <position position="263"/>
    </location>
</feature>
<evidence type="ECO:0000256" key="3">
    <source>
        <dbReference type="PIRSR" id="PIRSR613078-1"/>
    </source>
</evidence>
<evidence type="ECO:0000259" key="6">
    <source>
        <dbReference type="Pfam" id="PF01591"/>
    </source>
</evidence>
<evidence type="ECO:0000256" key="2">
    <source>
        <dbReference type="ARBA" id="ARBA00022840"/>
    </source>
</evidence>
<dbReference type="PRINTS" id="PR00991">
    <property type="entry name" value="6PFRUCTKNASE"/>
</dbReference>
<feature type="active site" description="Proton donor/acceptor" evidence="3">
    <location>
        <position position="353"/>
    </location>
</feature>
<dbReference type="EMBL" id="HBEY01011692">
    <property type="protein sequence ID" value="CAD8602274.1"/>
    <property type="molecule type" value="Transcribed_RNA"/>
</dbReference>
<dbReference type="PANTHER" id="PTHR10606:SF44">
    <property type="entry name" value="6-PHOSPHOFRUCTO 2-KINASE_FRUCTOSE 2,6-BISPHOSPHATASE LONG FORM"/>
    <property type="match status" value="1"/>
</dbReference>
<dbReference type="InterPro" id="IPR029033">
    <property type="entry name" value="His_PPase_superfam"/>
</dbReference>
<keyword evidence="2" id="KW-0067">ATP-binding</keyword>
<gene>
    <name evidence="7" type="ORF">CPEL01642_LOCUS5607</name>
</gene>
<feature type="binding site" evidence="4">
    <location>
        <position position="319"/>
    </location>
    <ligand>
        <name>substrate</name>
    </ligand>
</feature>
<dbReference type="InterPro" id="IPR003094">
    <property type="entry name" value="6Pfruct_kin"/>
</dbReference>
<dbReference type="AlphaFoldDB" id="A0A7S0PZM0"/>
<dbReference type="FunFam" id="3.40.50.300:FF:000644">
    <property type="entry name" value="GpmB, Fructose-2,6-bisphosphatase"/>
    <property type="match status" value="1"/>
</dbReference>
<dbReference type="InterPro" id="IPR013079">
    <property type="entry name" value="6Phosfructo_kin"/>
</dbReference>
<dbReference type="GO" id="GO:0005524">
    <property type="term" value="F:ATP binding"/>
    <property type="evidence" value="ECO:0007669"/>
    <property type="project" value="UniProtKB-KW"/>
</dbReference>
<accession>A0A7S0PZM0</accession>
<dbReference type="Pfam" id="PF01591">
    <property type="entry name" value="6PF2K"/>
    <property type="match status" value="1"/>
</dbReference>
<dbReference type="SUPFAM" id="SSF52540">
    <property type="entry name" value="P-loop containing nucleoside triphosphate hydrolases"/>
    <property type="match status" value="1"/>
</dbReference>
<keyword evidence="1" id="KW-0547">Nucleotide-binding</keyword>
<dbReference type="CDD" id="cd07067">
    <property type="entry name" value="HP_PGM_like"/>
    <property type="match status" value="1"/>
</dbReference>